<evidence type="ECO:0000256" key="2">
    <source>
        <dbReference type="ARBA" id="ARBA00022801"/>
    </source>
</evidence>
<comment type="caution">
    <text evidence="4">The sequence shown here is derived from an EMBL/GenBank/DDBJ whole genome shotgun (WGS) entry which is preliminary data.</text>
</comment>
<dbReference type="InterPro" id="IPR002772">
    <property type="entry name" value="Glyco_hydro_3_C"/>
</dbReference>
<dbReference type="InterPro" id="IPR026891">
    <property type="entry name" value="Fn3-like"/>
</dbReference>
<dbReference type="EMBL" id="JBHTOP010000022">
    <property type="protein sequence ID" value="MFD1671786.1"/>
    <property type="molecule type" value="Genomic_DNA"/>
</dbReference>
<dbReference type="GO" id="GO:0016787">
    <property type="term" value="F:hydrolase activity"/>
    <property type="evidence" value="ECO:0007669"/>
    <property type="project" value="UniProtKB-KW"/>
</dbReference>
<gene>
    <name evidence="4" type="ORF">ACFQ5M_06760</name>
</gene>
<keyword evidence="5" id="KW-1185">Reference proteome</keyword>
<dbReference type="RefSeq" id="WP_125713849.1">
    <property type="nucleotide sequence ID" value="NZ_JBHTOP010000022.1"/>
</dbReference>
<organism evidence="4 5">
    <name type="scientific">Agrilactobacillus yilanensis</name>
    <dbReference type="NCBI Taxonomy" id="2485997"/>
    <lineage>
        <taxon>Bacteria</taxon>
        <taxon>Bacillati</taxon>
        <taxon>Bacillota</taxon>
        <taxon>Bacilli</taxon>
        <taxon>Lactobacillales</taxon>
        <taxon>Lactobacillaceae</taxon>
        <taxon>Agrilactobacillus</taxon>
    </lineage>
</organism>
<dbReference type="Pfam" id="PF00933">
    <property type="entry name" value="Glyco_hydro_3"/>
    <property type="match status" value="1"/>
</dbReference>
<dbReference type="InterPro" id="IPR050288">
    <property type="entry name" value="Cellulose_deg_GH3"/>
</dbReference>
<dbReference type="SUPFAM" id="SSF51445">
    <property type="entry name" value="(Trans)glycosidases"/>
    <property type="match status" value="1"/>
</dbReference>
<dbReference type="InterPro" id="IPR036881">
    <property type="entry name" value="Glyco_hydro_3_C_sf"/>
</dbReference>
<dbReference type="Gene3D" id="3.20.20.300">
    <property type="entry name" value="Glycoside hydrolase, family 3, N-terminal domain"/>
    <property type="match status" value="1"/>
</dbReference>
<evidence type="ECO:0000313" key="4">
    <source>
        <dbReference type="EMBL" id="MFD1671786.1"/>
    </source>
</evidence>
<comment type="similarity">
    <text evidence="1">Belongs to the glycosyl hydrolase 3 family.</text>
</comment>
<dbReference type="Pfam" id="PF14310">
    <property type="entry name" value="Fn3-like"/>
    <property type="match status" value="1"/>
</dbReference>
<keyword evidence="2 4" id="KW-0378">Hydrolase</keyword>
<dbReference type="PANTHER" id="PTHR42715:SF10">
    <property type="entry name" value="BETA-GLUCOSIDASE"/>
    <property type="match status" value="1"/>
</dbReference>
<protein>
    <submittedName>
        <fullName evidence="4">Glycoside hydrolase family 3 N-terminal domain-containing protein</fullName>
    </submittedName>
</protein>
<accession>A0ABW4J6B6</accession>
<dbReference type="SMART" id="SM01217">
    <property type="entry name" value="Fn3_like"/>
    <property type="match status" value="1"/>
</dbReference>
<evidence type="ECO:0000259" key="3">
    <source>
        <dbReference type="SMART" id="SM01217"/>
    </source>
</evidence>
<name>A0ABW4J6B6_9LACO</name>
<dbReference type="Proteomes" id="UP001597267">
    <property type="component" value="Unassembled WGS sequence"/>
</dbReference>
<feature type="domain" description="Fibronectin type III-like" evidence="3">
    <location>
        <begin position="633"/>
        <end position="703"/>
    </location>
</feature>
<dbReference type="InterPro" id="IPR036962">
    <property type="entry name" value="Glyco_hydro_3_N_sf"/>
</dbReference>
<dbReference type="InterPro" id="IPR017853">
    <property type="entry name" value="GH"/>
</dbReference>
<dbReference type="Gene3D" id="2.60.40.10">
    <property type="entry name" value="Immunoglobulins"/>
    <property type="match status" value="1"/>
</dbReference>
<dbReference type="Gene3D" id="3.40.50.1700">
    <property type="entry name" value="Glycoside hydrolase family 3 C-terminal domain"/>
    <property type="match status" value="1"/>
</dbReference>
<reference evidence="5" key="1">
    <citation type="journal article" date="2019" name="Int. J. Syst. Evol. Microbiol.">
        <title>The Global Catalogue of Microorganisms (GCM) 10K type strain sequencing project: providing services to taxonomists for standard genome sequencing and annotation.</title>
        <authorList>
            <consortium name="The Broad Institute Genomics Platform"/>
            <consortium name="The Broad Institute Genome Sequencing Center for Infectious Disease"/>
            <person name="Wu L."/>
            <person name="Ma J."/>
        </authorList>
    </citation>
    <scope>NUCLEOTIDE SEQUENCE [LARGE SCALE GENOMIC DNA]</scope>
    <source>
        <strain evidence="5">CCM 8896</strain>
    </source>
</reference>
<evidence type="ECO:0000256" key="1">
    <source>
        <dbReference type="ARBA" id="ARBA00005336"/>
    </source>
</evidence>
<dbReference type="PANTHER" id="PTHR42715">
    <property type="entry name" value="BETA-GLUCOSIDASE"/>
    <property type="match status" value="1"/>
</dbReference>
<dbReference type="InterPro" id="IPR001764">
    <property type="entry name" value="Glyco_hydro_3_N"/>
</dbReference>
<dbReference type="InterPro" id="IPR013783">
    <property type="entry name" value="Ig-like_fold"/>
</dbReference>
<evidence type="ECO:0000313" key="5">
    <source>
        <dbReference type="Proteomes" id="UP001597267"/>
    </source>
</evidence>
<sequence length="800" mass="89311">MSKLVNEASIPALLEEMTPEEKVDFLVGKTAFTTQEMPKYGIPSILYLDGATGVNLLQYVMEMIGEIIPSENNDEYEETEQSSNESGAGAMAYMKYVTTDIPVPDTFNLKEQQLIEALRQRVKELRPNGVEPGCFPPGTLLGATWNPSVVYKVGEAVSREAMAYNVDVLLGTPNTNIHRDPKNGRLFESFSEDPYLSAKLAPVFSKAVQDQGMVADVKHFAANNQETLRQGVDELISERALREIYLPGFEATVKEGNVLSVMSAYNSINGVPCSQNHWLLTEVLKEEWGFEGQVVSDWGGVYDQVAALQAGNDLDMPGPRGKEKLYRAVESGTISLERLDDAVTRTLKVILKTPKFNGKKYPEIDTKLSETAAYNAAAEGITLLKNENVLPLNSGASISLFGKLSNRFIESGSGSAQVDTSRFTSLTTELARYTENICTEEISKDTEFVIITAGASGQEGKDRPDMDFDVEDQKMLEESIRYAKSENKKVILLLNVAGPVELMPYIDSIDALVCMYFPGMEGARAMADILFGKISPSGKLPITFPKTYRQTPTAINFPGEYGKVNYGEGIFVGYRYYDYKGFEPLYPFGFGLSFSKFSIPKIELTEKSYDSRSENPLRVKVEIKNEGLIEAKEVVQLYIHSDNSTLLKPEKELKGFKKVSLLPGESIIVTIELFPKDFASYDTQHKDWTVEPGNYEILVGRSSRQIDKTISVEITGPNPYGCSLNSTIEFIEKHECAVEVCKEVLGNYFDEERLKNNVIYFGSTPLKVYLEKTIPKVNEEEWERLLHLLEQKLVQCDVKK</sequence>
<proteinExistence type="inferred from homology"/>
<dbReference type="SUPFAM" id="SSF52279">
    <property type="entry name" value="Beta-D-glucan exohydrolase, C-terminal domain"/>
    <property type="match status" value="1"/>
</dbReference>
<dbReference type="Pfam" id="PF01915">
    <property type="entry name" value="Glyco_hydro_3_C"/>
    <property type="match status" value="1"/>
</dbReference>